<feature type="domain" description="C2H2-type" evidence="19">
    <location>
        <begin position="92"/>
        <end position="120"/>
    </location>
</feature>
<evidence type="ECO:0000256" key="4">
    <source>
        <dbReference type="ARBA" id="ARBA00012513"/>
    </source>
</evidence>
<evidence type="ECO:0000256" key="10">
    <source>
        <dbReference type="ARBA" id="ARBA00022840"/>
    </source>
</evidence>
<accession>A0ABR1E907</accession>
<keyword evidence="7" id="KW-0479">Metal-binding</keyword>
<dbReference type="Gene3D" id="1.10.510.10">
    <property type="entry name" value="Transferase(Phosphotransferase) domain 1"/>
    <property type="match status" value="1"/>
</dbReference>
<evidence type="ECO:0000256" key="17">
    <source>
        <dbReference type="SAM" id="MobiDB-lite"/>
    </source>
</evidence>
<dbReference type="Proteomes" id="UP001303046">
    <property type="component" value="Unassembled WGS sequence"/>
</dbReference>
<evidence type="ECO:0000256" key="14">
    <source>
        <dbReference type="ARBA" id="ARBA00048679"/>
    </source>
</evidence>
<name>A0ABR1E907_NECAM</name>
<keyword evidence="6" id="KW-0808">Transferase</keyword>
<feature type="region of interest" description="Disordered" evidence="17">
    <location>
        <begin position="801"/>
        <end position="867"/>
    </location>
</feature>
<dbReference type="PROSITE" id="PS00107">
    <property type="entry name" value="PROTEIN_KINASE_ATP"/>
    <property type="match status" value="1"/>
</dbReference>
<dbReference type="PROSITE" id="PS00108">
    <property type="entry name" value="PROTEIN_KINASE_ST"/>
    <property type="match status" value="1"/>
</dbReference>
<dbReference type="PROSITE" id="PS50011">
    <property type="entry name" value="PROTEIN_KINASE_DOM"/>
    <property type="match status" value="1"/>
</dbReference>
<evidence type="ECO:0000256" key="5">
    <source>
        <dbReference type="ARBA" id="ARBA00022527"/>
    </source>
</evidence>
<evidence type="ECO:0000256" key="16">
    <source>
        <dbReference type="PROSITE-ProRule" id="PRU10141"/>
    </source>
</evidence>
<dbReference type="EC" id="2.7.11.1" evidence="4"/>
<dbReference type="EMBL" id="JAVFWL010000005">
    <property type="protein sequence ID" value="KAK6758958.1"/>
    <property type="molecule type" value="Genomic_DNA"/>
</dbReference>
<evidence type="ECO:0000313" key="20">
    <source>
        <dbReference type="EMBL" id="KAK6758958.1"/>
    </source>
</evidence>
<dbReference type="PANTHER" id="PTHR24346:SF94">
    <property type="entry name" value="NON-SPECIFIC SERINE_THREONINE PROTEIN KINASE"/>
    <property type="match status" value="1"/>
</dbReference>
<keyword evidence="15" id="KW-0863">Zinc-finger</keyword>
<dbReference type="InterPro" id="IPR036236">
    <property type="entry name" value="Znf_C2H2_sf"/>
</dbReference>
<feature type="domain" description="Protein kinase" evidence="18">
    <location>
        <begin position="486"/>
        <end position="749"/>
    </location>
</feature>
<keyword evidence="11" id="KW-0460">Magnesium</keyword>
<dbReference type="Pfam" id="PF00069">
    <property type="entry name" value="Pkinase"/>
    <property type="match status" value="1"/>
</dbReference>
<organism evidence="20 21">
    <name type="scientific">Necator americanus</name>
    <name type="common">Human hookworm</name>
    <dbReference type="NCBI Taxonomy" id="51031"/>
    <lineage>
        <taxon>Eukaryota</taxon>
        <taxon>Metazoa</taxon>
        <taxon>Ecdysozoa</taxon>
        <taxon>Nematoda</taxon>
        <taxon>Chromadorea</taxon>
        <taxon>Rhabditida</taxon>
        <taxon>Rhabditina</taxon>
        <taxon>Rhabditomorpha</taxon>
        <taxon>Strongyloidea</taxon>
        <taxon>Ancylostomatidae</taxon>
        <taxon>Bunostominae</taxon>
        <taxon>Necator</taxon>
    </lineage>
</organism>
<feature type="compositionally biased region" description="Low complexity" evidence="17">
    <location>
        <begin position="807"/>
        <end position="816"/>
    </location>
</feature>
<evidence type="ECO:0000256" key="3">
    <source>
        <dbReference type="ARBA" id="ARBA00009985"/>
    </source>
</evidence>
<evidence type="ECO:0000256" key="2">
    <source>
        <dbReference type="ARBA" id="ARBA00001946"/>
    </source>
</evidence>
<feature type="domain" description="C2H2-type" evidence="19">
    <location>
        <begin position="123"/>
        <end position="151"/>
    </location>
</feature>
<keyword evidence="12" id="KW-0464">Manganese</keyword>
<evidence type="ECO:0000259" key="18">
    <source>
        <dbReference type="PROSITE" id="PS50011"/>
    </source>
</evidence>
<dbReference type="InterPro" id="IPR011009">
    <property type="entry name" value="Kinase-like_dom_sf"/>
</dbReference>
<evidence type="ECO:0000256" key="7">
    <source>
        <dbReference type="ARBA" id="ARBA00022723"/>
    </source>
</evidence>
<keyword evidence="10 16" id="KW-0067">ATP-binding</keyword>
<dbReference type="SUPFAM" id="SSF57667">
    <property type="entry name" value="beta-beta-alpha zinc fingers"/>
    <property type="match status" value="1"/>
</dbReference>
<dbReference type="PROSITE" id="PS00028">
    <property type="entry name" value="ZINC_FINGER_C2H2_1"/>
    <property type="match status" value="2"/>
</dbReference>
<evidence type="ECO:0000256" key="15">
    <source>
        <dbReference type="PROSITE-ProRule" id="PRU00042"/>
    </source>
</evidence>
<proteinExistence type="inferred from homology"/>
<keyword evidence="9" id="KW-0418">Kinase</keyword>
<dbReference type="Gene3D" id="3.30.200.20">
    <property type="entry name" value="Phosphorylase Kinase, domain 1"/>
    <property type="match status" value="1"/>
</dbReference>
<evidence type="ECO:0000259" key="19">
    <source>
        <dbReference type="PROSITE" id="PS50157"/>
    </source>
</evidence>
<dbReference type="InterPro" id="IPR008271">
    <property type="entry name" value="Ser/Thr_kinase_AS"/>
</dbReference>
<evidence type="ECO:0000256" key="9">
    <source>
        <dbReference type="ARBA" id="ARBA00022777"/>
    </source>
</evidence>
<dbReference type="Gene3D" id="3.30.160.60">
    <property type="entry name" value="Classic Zinc Finger"/>
    <property type="match status" value="1"/>
</dbReference>
<evidence type="ECO:0000256" key="1">
    <source>
        <dbReference type="ARBA" id="ARBA00001936"/>
    </source>
</evidence>
<comment type="catalytic activity">
    <reaction evidence="14">
        <text>L-seryl-[protein] + ATP = O-phospho-L-seryl-[protein] + ADP + H(+)</text>
        <dbReference type="Rhea" id="RHEA:17989"/>
        <dbReference type="Rhea" id="RHEA-COMP:9863"/>
        <dbReference type="Rhea" id="RHEA-COMP:11604"/>
        <dbReference type="ChEBI" id="CHEBI:15378"/>
        <dbReference type="ChEBI" id="CHEBI:29999"/>
        <dbReference type="ChEBI" id="CHEBI:30616"/>
        <dbReference type="ChEBI" id="CHEBI:83421"/>
        <dbReference type="ChEBI" id="CHEBI:456216"/>
        <dbReference type="EC" id="2.7.11.1"/>
    </reaction>
</comment>
<evidence type="ECO:0000313" key="21">
    <source>
        <dbReference type="Proteomes" id="UP001303046"/>
    </source>
</evidence>
<dbReference type="PROSITE" id="PS50157">
    <property type="entry name" value="ZINC_FINGER_C2H2_2"/>
    <property type="match status" value="3"/>
</dbReference>
<dbReference type="SUPFAM" id="SSF56112">
    <property type="entry name" value="Protein kinase-like (PK-like)"/>
    <property type="match status" value="1"/>
</dbReference>
<comment type="cofactor">
    <cofactor evidence="1">
        <name>Mn(2+)</name>
        <dbReference type="ChEBI" id="CHEBI:29035"/>
    </cofactor>
</comment>
<dbReference type="PANTHER" id="PTHR24346">
    <property type="entry name" value="MAP/MICROTUBULE AFFINITY-REGULATING KINASE"/>
    <property type="match status" value="1"/>
</dbReference>
<evidence type="ECO:0000256" key="6">
    <source>
        <dbReference type="ARBA" id="ARBA00022679"/>
    </source>
</evidence>
<comment type="caution">
    <text evidence="20">The sequence shown here is derived from an EMBL/GenBank/DDBJ whole genome shotgun (WGS) entry which is preliminary data.</text>
</comment>
<dbReference type="InterPro" id="IPR013087">
    <property type="entry name" value="Znf_C2H2_type"/>
</dbReference>
<keyword evidence="8 16" id="KW-0547">Nucleotide-binding</keyword>
<dbReference type="InterPro" id="IPR000719">
    <property type="entry name" value="Prot_kinase_dom"/>
</dbReference>
<protein>
    <recommendedName>
        <fullName evidence="4">non-specific serine/threonine protein kinase</fullName>
        <ecNumber evidence="4">2.7.11.1</ecNumber>
    </recommendedName>
</protein>
<evidence type="ECO:0000256" key="12">
    <source>
        <dbReference type="ARBA" id="ARBA00023211"/>
    </source>
</evidence>
<dbReference type="InterPro" id="IPR017441">
    <property type="entry name" value="Protein_kinase_ATP_BS"/>
</dbReference>
<keyword evidence="15" id="KW-0862">Zinc</keyword>
<comment type="cofactor">
    <cofactor evidence="2">
        <name>Mg(2+)</name>
        <dbReference type="ChEBI" id="CHEBI:18420"/>
    </cofactor>
</comment>
<feature type="compositionally biased region" description="Low complexity" evidence="17">
    <location>
        <begin position="842"/>
        <end position="852"/>
    </location>
</feature>
<feature type="domain" description="C2H2-type" evidence="19">
    <location>
        <begin position="64"/>
        <end position="91"/>
    </location>
</feature>
<evidence type="ECO:0000256" key="8">
    <source>
        <dbReference type="ARBA" id="ARBA00022741"/>
    </source>
</evidence>
<comment type="similarity">
    <text evidence="3">Belongs to the protein kinase superfamily. CAMK Ser/Thr protein kinase family. LKB1 subfamily.</text>
</comment>
<gene>
    <name evidence="20" type="primary">Necator_chrV.g21074</name>
    <name evidence="20" type="ORF">RB195_016281</name>
</gene>
<comment type="catalytic activity">
    <reaction evidence="13">
        <text>L-threonyl-[protein] + ATP = O-phospho-L-threonyl-[protein] + ADP + H(+)</text>
        <dbReference type="Rhea" id="RHEA:46608"/>
        <dbReference type="Rhea" id="RHEA-COMP:11060"/>
        <dbReference type="Rhea" id="RHEA-COMP:11605"/>
        <dbReference type="ChEBI" id="CHEBI:15378"/>
        <dbReference type="ChEBI" id="CHEBI:30013"/>
        <dbReference type="ChEBI" id="CHEBI:30616"/>
        <dbReference type="ChEBI" id="CHEBI:61977"/>
        <dbReference type="ChEBI" id="CHEBI:456216"/>
        <dbReference type="EC" id="2.7.11.1"/>
    </reaction>
</comment>
<keyword evidence="5" id="KW-0723">Serine/threonine-protein kinase</keyword>
<evidence type="ECO:0000256" key="13">
    <source>
        <dbReference type="ARBA" id="ARBA00047899"/>
    </source>
</evidence>
<keyword evidence="21" id="KW-1185">Reference proteome</keyword>
<evidence type="ECO:0000256" key="11">
    <source>
        <dbReference type="ARBA" id="ARBA00022842"/>
    </source>
</evidence>
<sequence length="934" mass="105605">MKMKVMFVNRHGKLSLPVTRLKSDTAHHLLPGPSVHKNGKSKTSTINNQSQMISLIPPAQRTRWFCGICRKSLSSKRSYDEHMNIHNDARPFACDHCDYAAASQMTLRRHKLRSHTARRDWGYKCPYCHEAYMEPASYQQHVQSRHFGRSTTFGCPYTQCTFQSKCFRHFREHLAKHNNYESYVGQPNKIPFSFPDDELNRFLVDDEYGYGYRANSSVRRVQFVKGRSNSAIMMGNATVLPVKVVETSDSPPLLTAEVMDSDYMKEPIKLRPCLEPTSSQRNVIPEVQQNYVMEPPTLVEEGHEMYPPDTDWIEGEIEVPATVYLRYYLICTGDYTGFISLITFYVMDMGVLAPAIDLQIADDVIDEESQVNVRPSSQYVEVRSDLPGDRLSPMLPCSSNQLKLSVGGEDSPEEDDICDLRQNIHMWHLHPPEAEDFTEVDDDVGLSAERVQSIIAGQGLLFTPLNEGTFVEEIFSEKGPKSHNGYLFGAKIGEGSYAKVKEVVDETTLVRRAVKIIKHSRLRKIQNGQENVERELRILNKVKHENVIRLIEVFRREQKNKLYVVLEFCMGSVQQLLDAAHENRLPDAETHRYFVDLIKGLEYLHSVGIVHKDIKPANLLVSLDYTLKISDFGVAEELSKFQKDDSCQVVQGTPKFQAPELVSGNTESYSGFASDLWSCGVTLYNMISGLYPFEGAVIMRLFDNIAHADLVMPTNVELHPDLVILLKGLLNKEAKKRFTIECVKHNAWHARPRAKFSPSTHLSKRGSVQRPLTIYPVLEERFGAIPLDRIVTENDLDETVLSRQHHSSGTSHAHSSLILPPDHGRAGSEPCINAEDRQHYNPISVPAPAATSPSPPQPRPPRKNPDVIDEFSKSDALFVQRPAFCRRLILLTSQVREVCLTCISGTSIVLKVRSIVVAQASLVVRSVSLLCHNK</sequence>
<dbReference type="SMART" id="SM00355">
    <property type="entry name" value="ZnF_C2H2"/>
    <property type="match status" value="4"/>
</dbReference>
<feature type="binding site" evidence="16">
    <location>
        <position position="515"/>
    </location>
    <ligand>
        <name>ATP</name>
        <dbReference type="ChEBI" id="CHEBI:30616"/>
    </ligand>
</feature>
<dbReference type="SMART" id="SM00220">
    <property type="entry name" value="S_TKc"/>
    <property type="match status" value="1"/>
</dbReference>
<reference evidence="20 21" key="1">
    <citation type="submission" date="2023-08" db="EMBL/GenBank/DDBJ databases">
        <title>A Necator americanus chromosomal reference genome.</title>
        <authorList>
            <person name="Ilik V."/>
            <person name="Petrzelkova K.J."/>
            <person name="Pardy F."/>
            <person name="Fuh T."/>
            <person name="Niatou-Singa F.S."/>
            <person name="Gouil Q."/>
            <person name="Baker L."/>
            <person name="Ritchie M.E."/>
            <person name="Jex A.R."/>
            <person name="Gazzola D."/>
            <person name="Li H."/>
            <person name="Toshio Fujiwara R."/>
            <person name="Zhan B."/>
            <person name="Aroian R.V."/>
            <person name="Pafco B."/>
            <person name="Schwarz E.M."/>
        </authorList>
    </citation>
    <scope>NUCLEOTIDE SEQUENCE [LARGE SCALE GENOMIC DNA]</scope>
    <source>
        <strain evidence="20 21">Aroian</strain>
        <tissue evidence="20">Whole animal</tissue>
    </source>
</reference>